<dbReference type="InterPro" id="IPR013360">
    <property type="entry name" value="Pilus_4_PilW"/>
</dbReference>
<dbReference type="PROSITE" id="PS50005">
    <property type="entry name" value="TPR"/>
    <property type="match status" value="2"/>
</dbReference>
<evidence type="ECO:0000313" key="5">
    <source>
        <dbReference type="EMBL" id="EIC29703.1"/>
    </source>
</evidence>
<feature type="coiled-coil region" evidence="4">
    <location>
        <begin position="36"/>
        <end position="63"/>
    </location>
</feature>
<dbReference type="PANTHER" id="PTHR44943">
    <property type="entry name" value="CELLULOSE SYNTHASE OPERON PROTEIN C"/>
    <property type="match status" value="1"/>
</dbReference>
<dbReference type="eggNOG" id="COG3063">
    <property type="taxonomic scope" value="Bacteria"/>
</dbReference>
<evidence type="ECO:0000256" key="1">
    <source>
        <dbReference type="ARBA" id="ARBA00022737"/>
    </source>
</evidence>
<dbReference type="PROSITE" id="PS50293">
    <property type="entry name" value="TPR_REGION"/>
    <property type="match status" value="2"/>
</dbReference>
<evidence type="ECO:0000256" key="2">
    <source>
        <dbReference type="ARBA" id="ARBA00022803"/>
    </source>
</evidence>
<dbReference type="Gene3D" id="1.25.40.10">
    <property type="entry name" value="Tetratricopeptide repeat domain"/>
    <property type="match status" value="1"/>
</dbReference>
<keyword evidence="4" id="KW-0175">Coiled coil</keyword>
<evidence type="ECO:0000256" key="3">
    <source>
        <dbReference type="PROSITE-ProRule" id="PRU00339"/>
    </source>
</evidence>
<dbReference type="NCBIfam" id="TIGR02521">
    <property type="entry name" value="type_IV_pilW"/>
    <property type="match status" value="1"/>
</dbReference>
<organism evidence="5 6">
    <name type="scientific">Methylomicrobium album BG8</name>
    <dbReference type="NCBI Taxonomy" id="686340"/>
    <lineage>
        <taxon>Bacteria</taxon>
        <taxon>Pseudomonadati</taxon>
        <taxon>Pseudomonadota</taxon>
        <taxon>Gammaproteobacteria</taxon>
        <taxon>Methylococcales</taxon>
        <taxon>Methylococcaceae</taxon>
        <taxon>Methylomicrobium</taxon>
    </lineage>
</organism>
<dbReference type="EMBL" id="CM001475">
    <property type="protein sequence ID" value="EIC29703.1"/>
    <property type="molecule type" value="Genomic_DNA"/>
</dbReference>
<keyword evidence="2 3" id="KW-0802">TPR repeat</keyword>
<keyword evidence="6" id="KW-1185">Reference proteome</keyword>
<dbReference type="Proteomes" id="UP000005090">
    <property type="component" value="Chromosome"/>
</dbReference>
<dbReference type="InterPro" id="IPR011990">
    <property type="entry name" value="TPR-like_helical_dom_sf"/>
</dbReference>
<feature type="repeat" description="TPR" evidence="3">
    <location>
        <begin position="23"/>
        <end position="56"/>
    </location>
</feature>
<dbReference type="InterPro" id="IPR051685">
    <property type="entry name" value="Ycf3/AcsC/BcsC/TPR_MFPF"/>
</dbReference>
<dbReference type="SMART" id="SM00028">
    <property type="entry name" value="TPR"/>
    <property type="match status" value="3"/>
</dbReference>
<proteinExistence type="predicted"/>
<gene>
    <name evidence="5" type="ORF">Metal_1937</name>
</gene>
<evidence type="ECO:0000256" key="4">
    <source>
        <dbReference type="SAM" id="Coils"/>
    </source>
</evidence>
<reference evidence="5 6" key="1">
    <citation type="journal article" date="2013" name="Genome Announc.">
        <title>Genome Sequence of the Obligate Gammaproteobacterial Methanotroph Methylomicrobium album Strain BG8.</title>
        <authorList>
            <person name="Kits K.D."/>
            <person name="Kalyuzhnaya M.G."/>
            <person name="Klotz M.G."/>
            <person name="Jetten M.S."/>
            <person name="Op den Camp H.J."/>
            <person name="Vuilleumier S."/>
            <person name="Bringel F."/>
            <person name="Dispirito A.A."/>
            <person name="Murrell J.C."/>
            <person name="Bruce D."/>
            <person name="Cheng J.F."/>
            <person name="Copeland A."/>
            <person name="Goodwin L."/>
            <person name="Hauser L."/>
            <person name="Lajus A."/>
            <person name="Land M.L."/>
            <person name="Lapidus A."/>
            <person name="Lucas S."/>
            <person name="Medigue C."/>
            <person name="Pitluck S."/>
            <person name="Woyke T."/>
            <person name="Zeytun A."/>
            <person name="Stein L.Y."/>
        </authorList>
    </citation>
    <scope>NUCLEOTIDE SEQUENCE [LARGE SCALE GENOMIC DNA]</scope>
    <source>
        <strain evidence="5 6">BG8</strain>
    </source>
</reference>
<dbReference type="STRING" id="686340.Metal_1937"/>
<dbReference type="HOGENOM" id="CLU_003728_7_0_6"/>
<feature type="repeat" description="TPR" evidence="3">
    <location>
        <begin position="57"/>
        <end position="90"/>
    </location>
</feature>
<protein>
    <submittedName>
        <fullName evidence="5">Type IV pilus biogenesis/stability protein PilW</fullName>
    </submittedName>
</protein>
<dbReference type="SUPFAM" id="SSF48452">
    <property type="entry name" value="TPR-like"/>
    <property type="match status" value="1"/>
</dbReference>
<evidence type="ECO:0000313" key="6">
    <source>
        <dbReference type="Proteomes" id="UP000005090"/>
    </source>
</evidence>
<keyword evidence="1" id="KW-0677">Repeat</keyword>
<dbReference type="AlphaFoldDB" id="H8GPS4"/>
<dbReference type="InterPro" id="IPR019734">
    <property type="entry name" value="TPR_rpt"/>
</dbReference>
<name>H8GPS4_METAL</name>
<dbReference type="PANTHER" id="PTHR44943:SF8">
    <property type="entry name" value="TPR REPEAT-CONTAINING PROTEIN MJ0263"/>
    <property type="match status" value="1"/>
</dbReference>
<dbReference type="Pfam" id="PF13432">
    <property type="entry name" value="TPR_16"/>
    <property type="match status" value="2"/>
</dbReference>
<sequence>MLSLSACSWFGGKSPERDSQRASETYYQLGIRYMDLNKLEEARENLERAIDEDSDNAKAHNALAFLYERLRQYDEAEDEYETALSIKPDDFGTQNNLGRFRCEHGGEAGKGLALLAKAADNPLNDRQWLALTNAGRCEMARGRMAEAETFFRKALDLNKAYAPALAAMQKISYQKNDLWPAKAFLARYLSVAQPTPETLFIGYHTERALGNRAPAEEYRTLLLEKFPSSSEAKKIRSAQK</sequence>
<accession>H8GPS4</accession>